<comment type="caution">
    <text evidence="1">The sequence shown here is derived from an EMBL/GenBank/DDBJ whole genome shotgun (WGS) entry which is preliminary data.</text>
</comment>
<dbReference type="AlphaFoldDB" id="A0A1R2BXD2"/>
<dbReference type="InterPro" id="IPR036770">
    <property type="entry name" value="Ankyrin_rpt-contain_sf"/>
</dbReference>
<dbReference type="Proteomes" id="UP000187209">
    <property type="component" value="Unassembled WGS sequence"/>
</dbReference>
<name>A0A1R2BXD2_9CILI</name>
<dbReference type="Gene3D" id="1.25.40.20">
    <property type="entry name" value="Ankyrin repeat-containing domain"/>
    <property type="match status" value="1"/>
</dbReference>
<dbReference type="EMBL" id="MPUH01000380">
    <property type="protein sequence ID" value="OMJ81458.1"/>
    <property type="molecule type" value="Genomic_DNA"/>
</dbReference>
<dbReference type="InterPro" id="IPR002110">
    <property type="entry name" value="Ankyrin_rpt"/>
</dbReference>
<proteinExistence type="predicted"/>
<evidence type="ECO:0000313" key="1">
    <source>
        <dbReference type="EMBL" id="OMJ81458.1"/>
    </source>
</evidence>
<gene>
    <name evidence="1" type="ORF">SteCoe_18076</name>
</gene>
<sequence>MGNKNCCSGRASLMHNKPIFNLISQGSLREFKNEINTKRPEELDYLTTIVNNLEVNPLGYCMICNRDKMFKILIDKKCSVEVMNTLFERKKFHILDYICSVGYIETFKEYLPIYMNIEERHSIFSTNTINLEKSLLIISNSNLLPIHRACQEGNLNILEHMFTYFSTRNEIPLEFNIESKDDAYGENCALIACRKGHFLIVKYLHERCKANFNLLNLVKTVLLLLVEKVIF</sequence>
<protein>
    <recommendedName>
        <fullName evidence="3">Ankyrin repeat protein</fullName>
    </recommendedName>
</protein>
<organism evidence="1 2">
    <name type="scientific">Stentor coeruleus</name>
    <dbReference type="NCBI Taxonomy" id="5963"/>
    <lineage>
        <taxon>Eukaryota</taxon>
        <taxon>Sar</taxon>
        <taxon>Alveolata</taxon>
        <taxon>Ciliophora</taxon>
        <taxon>Postciliodesmatophora</taxon>
        <taxon>Heterotrichea</taxon>
        <taxon>Heterotrichida</taxon>
        <taxon>Stentoridae</taxon>
        <taxon>Stentor</taxon>
    </lineage>
</organism>
<keyword evidence="2" id="KW-1185">Reference proteome</keyword>
<dbReference type="SUPFAM" id="SSF48403">
    <property type="entry name" value="Ankyrin repeat"/>
    <property type="match status" value="1"/>
</dbReference>
<evidence type="ECO:0000313" key="2">
    <source>
        <dbReference type="Proteomes" id="UP000187209"/>
    </source>
</evidence>
<reference evidence="1 2" key="1">
    <citation type="submission" date="2016-11" db="EMBL/GenBank/DDBJ databases">
        <title>The macronuclear genome of Stentor coeruleus: a giant cell with tiny introns.</title>
        <authorList>
            <person name="Slabodnick M."/>
            <person name="Ruby J.G."/>
            <person name="Reiff S.B."/>
            <person name="Swart E.C."/>
            <person name="Gosai S."/>
            <person name="Prabakaran S."/>
            <person name="Witkowska E."/>
            <person name="Larue G.E."/>
            <person name="Fisher S."/>
            <person name="Freeman R.M."/>
            <person name="Gunawardena J."/>
            <person name="Chu W."/>
            <person name="Stover N.A."/>
            <person name="Gregory B.D."/>
            <person name="Nowacki M."/>
            <person name="Derisi J."/>
            <person name="Roy S.W."/>
            <person name="Marshall W.F."/>
            <person name="Sood P."/>
        </authorList>
    </citation>
    <scope>NUCLEOTIDE SEQUENCE [LARGE SCALE GENOMIC DNA]</scope>
    <source>
        <strain evidence="1">WM001</strain>
    </source>
</reference>
<evidence type="ECO:0008006" key="3">
    <source>
        <dbReference type="Google" id="ProtNLM"/>
    </source>
</evidence>
<accession>A0A1R2BXD2</accession>
<dbReference type="SMART" id="SM00248">
    <property type="entry name" value="ANK"/>
    <property type="match status" value="3"/>
</dbReference>